<gene>
    <name evidence="2" type="ORF">J4215_03270</name>
</gene>
<sequence>MDYRQTTKDLFHLVVLVGLVLGLLYLLTWTGVLRCAAVPGWCDAYWLITRGGPPRVLIIDGGQGMGDPDLLRQALGDPQHAGVQAAMSRLDLVNLGNIKRYDLVIVERSRTMSTGKLKMFMEYVNSGGRLVWTGDAGTQIAPGDALLLESEDPDLNSTNPVPINPWRRKEYDRIVAFDQFLSVGYVARFCEVKACSQTRPWQGILRLDQERDHPLVYGLREGLVLRGDYAIVRPIDDVPSTRVLTLDWEGNLITQDNRNLGNSFPMIQTGGVGDRVVYYAVPPEQFVAPDLPEKYWTIVEQMYFGMIK</sequence>
<evidence type="ECO:0000313" key="3">
    <source>
        <dbReference type="Proteomes" id="UP000675968"/>
    </source>
</evidence>
<protein>
    <recommendedName>
        <fullName evidence="4">DUF4350 domain-containing protein</fullName>
    </recommendedName>
</protein>
<dbReference type="AlphaFoldDB" id="A0A8T4L4U6"/>
<name>A0A8T4L4U6_9ARCH</name>
<dbReference type="InterPro" id="IPR029062">
    <property type="entry name" value="Class_I_gatase-like"/>
</dbReference>
<keyword evidence="1" id="KW-0812">Transmembrane</keyword>
<comment type="caution">
    <text evidence="2">The sequence shown here is derived from an EMBL/GenBank/DDBJ whole genome shotgun (WGS) entry which is preliminary data.</text>
</comment>
<evidence type="ECO:0008006" key="4">
    <source>
        <dbReference type="Google" id="ProtNLM"/>
    </source>
</evidence>
<reference evidence="2" key="1">
    <citation type="submission" date="2021-03" db="EMBL/GenBank/DDBJ databases">
        <authorList>
            <person name="Jaffe A."/>
        </authorList>
    </citation>
    <scope>NUCLEOTIDE SEQUENCE</scope>
    <source>
        <strain evidence="2">RIFCSPLOWO2_01_FULL_AR10_48_17</strain>
    </source>
</reference>
<keyword evidence="1" id="KW-1133">Transmembrane helix</keyword>
<dbReference type="EMBL" id="JAGVWC010000010">
    <property type="protein sequence ID" value="MBS3061577.1"/>
    <property type="molecule type" value="Genomic_DNA"/>
</dbReference>
<proteinExistence type="predicted"/>
<reference evidence="2" key="2">
    <citation type="submission" date="2021-05" db="EMBL/GenBank/DDBJ databases">
        <title>Protein family content uncovers lineage relationships and bacterial pathway maintenance mechanisms in DPANN archaea.</title>
        <authorList>
            <person name="Castelle C.J."/>
            <person name="Meheust R."/>
            <person name="Jaffe A.L."/>
            <person name="Seitz K."/>
            <person name="Gong X."/>
            <person name="Baker B.J."/>
            <person name="Banfield J.F."/>
        </authorList>
    </citation>
    <scope>NUCLEOTIDE SEQUENCE</scope>
    <source>
        <strain evidence="2">RIFCSPLOWO2_01_FULL_AR10_48_17</strain>
    </source>
</reference>
<evidence type="ECO:0000256" key="1">
    <source>
        <dbReference type="SAM" id="Phobius"/>
    </source>
</evidence>
<feature type="transmembrane region" description="Helical" evidence="1">
    <location>
        <begin position="12"/>
        <end position="32"/>
    </location>
</feature>
<keyword evidence="1" id="KW-0472">Membrane</keyword>
<accession>A0A8T4L4U6</accession>
<dbReference type="Proteomes" id="UP000675968">
    <property type="component" value="Unassembled WGS sequence"/>
</dbReference>
<evidence type="ECO:0000313" key="2">
    <source>
        <dbReference type="EMBL" id="MBS3061577.1"/>
    </source>
</evidence>
<dbReference type="SUPFAM" id="SSF52317">
    <property type="entry name" value="Class I glutamine amidotransferase-like"/>
    <property type="match status" value="1"/>
</dbReference>
<organism evidence="2 3">
    <name type="scientific">Candidatus Iainarchaeum sp</name>
    <dbReference type="NCBI Taxonomy" id="3101447"/>
    <lineage>
        <taxon>Archaea</taxon>
        <taxon>Candidatus Iainarchaeota</taxon>
        <taxon>Candidatus Iainarchaeia</taxon>
        <taxon>Candidatus Iainarchaeales</taxon>
        <taxon>Candidatus Iainarchaeaceae</taxon>
        <taxon>Candidatus Iainarchaeum</taxon>
    </lineage>
</organism>